<dbReference type="Gramene" id="C.cajan_09933.t">
    <property type="protein sequence ID" value="C.cajan_09933.t.cds1"/>
    <property type="gene ID" value="C.cajan_09933"/>
</dbReference>
<keyword evidence="2" id="KW-1185">Reference proteome</keyword>
<evidence type="ECO:0000313" key="1">
    <source>
        <dbReference type="EMBL" id="KYP70975.1"/>
    </source>
</evidence>
<dbReference type="Proteomes" id="UP000075243">
    <property type="component" value="Chromosome 3"/>
</dbReference>
<dbReference type="EMBL" id="CM003605">
    <property type="protein sequence ID" value="KYP70975.1"/>
    <property type="molecule type" value="Genomic_DNA"/>
</dbReference>
<organism evidence="1 2">
    <name type="scientific">Cajanus cajan</name>
    <name type="common">Pigeon pea</name>
    <name type="synonym">Cajanus indicus</name>
    <dbReference type="NCBI Taxonomy" id="3821"/>
    <lineage>
        <taxon>Eukaryota</taxon>
        <taxon>Viridiplantae</taxon>
        <taxon>Streptophyta</taxon>
        <taxon>Embryophyta</taxon>
        <taxon>Tracheophyta</taxon>
        <taxon>Spermatophyta</taxon>
        <taxon>Magnoliopsida</taxon>
        <taxon>eudicotyledons</taxon>
        <taxon>Gunneridae</taxon>
        <taxon>Pentapetalae</taxon>
        <taxon>rosids</taxon>
        <taxon>fabids</taxon>
        <taxon>Fabales</taxon>
        <taxon>Fabaceae</taxon>
        <taxon>Papilionoideae</taxon>
        <taxon>50 kb inversion clade</taxon>
        <taxon>NPAAA clade</taxon>
        <taxon>indigoferoid/millettioid clade</taxon>
        <taxon>Phaseoleae</taxon>
        <taxon>Cajanus</taxon>
    </lineage>
</organism>
<reference evidence="1 2" key="1">
    <citation type="journal article" date="2012" name="Nat. Biotechnol.">
        <title>Draft genome sequence of pigeonpea (Cajanus cajan), an orphan legume crop of resource-poor farmers.</title>
        <authorList>
            <person name="Varshney R.K."/>
            <person name="Chen W."/>
            <person name="Li Y."/>
            <person name="Bharti A.K."/>
            <person name="Saxena R.K."/>
            <person name="Schlueter J.A."/>
            <person name="Donoghue M.T."/>
            <person name="Azam S."/>
            <person name="Fan G."/>
            <person name="Whaley A.M."/>
            <person name="Farmer A.D."/>
            <person name="Sheridan J."/>
            <person name="Iwata A."/>
            <person name="Tuteja R."/>
            <person name="Penmetsa R.V."/>
            <person name="Wu W."/>
            <person name="Upadhyaya H.D."/>
            <person name="Yang S.P."/>
            <person name="Shah T."/>
            <person name="Saxena K.B."/>
            <person name="Michael T."/>
            <person name="McCombie W.R."/>
            <person name="Yang B."/>
            <person name="Zhang G."/>
            <person name="Yang H."/>
            <person name="Wang J."/>
            <person name="Spillane C."/>
            <person name="Cook D.R."/>
            <person name="May G.D."/>
            <person name="Xu X."/>
            <person name="Jackson S.A."/>
        </authorList>
    </citation>
    <scope>NUCLEOTIDE SEQUENCE [LARGE SCALE GENOMIC DNA]</scope>
    <source>
        <strain evidence="2">cv. Asha</strain>
    </source>
</reference>
<accession>A0A151TVA8</accession>
<protein>
    <submittedName>
        <fullName evidence="1">Uncharacterized protein</fullName>
    </submittedName>
</protein>
<dbReference type="AlphaFoldDB" id="A0A151TVA8"/>
<evidence type="ECO:0000313" key="2">
    <source>
        <dbReference type="Proteomes" id="UP000075243"/>
    </source>
</evidence>
<gene>
    <name evidence="1" type="ORF">KK1_010217</name>
</gene>
<name>A0A151TVA8_CAJCA</name>
<proteinExistence type="predicted"/>
<sequence>MRRKPRGLIMGLKRSLSLDQTSSYIAITVQRDLGEASTSSSTKGVMTSLCNYRSRWDLMRSFSQFRNSSESGRYNGILPT</sequence>